<reference evidence="1" key="1">
    <citation type="submission" date="2022-08" db="EMBL/GenBank/DDBJ databases">
        <title>Genome Sequence of Fusarium decemcellulare.</title>
        <authorList>
            <person name="Buettner E."/>
        </authorList>
    </citation>
    <scope>NUCLEOTIDE SEQUENCE</scope>
    <source>
        <strain evidence="1">Babe19</strain>
    </source>
</reference>
<evidence type="ECO:0000313" key="1">
    <source>
        <dbReference type="EMBL" id="KAJ3531329.1"/>
    </source>
</evidence>
<evidence type="ECO:0000313" key="2">
    <source>
        <dbReference type="Proteomes" id="UP001148629"/>
    </source>
</evidence>
<keyword evidence="2" id="KW-1185">Reference proteome</keyword>
<protein>
    <submittedName>
        <fullName evidence="1">Uncharacterized protein</fullName>
    </submittedName>
</protein>
<sequence length="110" mass="11793">MNDLIVGATPLYARHDTPAITLRNAILRLADCETTFSDELYARLEECIGNEMPICPVAFHGQAPMPRGAASPSSTPRKRKDGGSKGYTPKKPKNTPKKGKKGEGNGTANP</sequence>
<name>A0ACC1S3K5_9HYPO</name>
<comment type="caution">
    <text evidence="1">The sequence shown here is derived from an EMBL/GenBank/DDBJ whole genome shotgun (WGS) entry which is preliminary data.</text>
</comment>
<dbReference type="EMBL" id="JANRMS010001074">
    <property type="protein sequence ID" value="KAJ3531329.1"/>
    <property type="molecule type" value="Genomic_DNA"/>
</dbReference>
<accession>A0ACC1S3K5</accession>
<dbReference type="Proteomes" id="UP001148629">
    <property type="component" value="Unassembled WGS sequence"/>
</dbReference>
<gene>
    <name evidence="1" type="ORF">NM208_g8929</name>
</gene>
<proteinExistence type="predicted"/>
<organism evidence="1 2">
    <name type="scientific">Fusarium decemcellulare</name>
    <dbReference type="NCBI Taxonomy" id="57161"/>
    <lineage>
        <taxon>Eukaryota</taxon>
        <taxon>Fungi</taxon>
        <taxon>Dikarya</taxon>
        <taxon>Ascomycota</taxon>
        <taxon>Pezizomycotina</taxon>
        <taxon>Sordariomycetes</taxon>
        <taxon>Hypocreomycetidae</taxon>
        <taxon>Hypocreales</taxon>
        <taxon>Nectriaceae</taxon>
        <taxon>Fusarium</taxon>
        <taxon>Fusarium decemcellulare species complex</taxon>
    </lineage>
</organism>